<gene>
    <name evidence="1" type="primary">thiS</name>
    <name evidence="1" type="ORF">KCX74_06680</name>
</gene>
<dbReference type="PANTHER" id="PTHR34472:SF1">
    <property type="entry name" value="SULFUR CARRIER PROTEIN THIS"/>
    <property type="match status" value="1"/>
</dbReference>
<dbReference type="Proteomes" id="UP000675284">
    <property type="component" value="Unassembled WGS sequence"/>
</dbReference>
<protein>
    <submittedName>
        <fullName evidence="1">Sulfur carrier protein ThiS</fullName>
    </submittedName>
</protein>
<dbReference type="RefSeq" id="WP_166530136.1">
    <property type="nucleotide sequence ID" value="NZ_JAGSOT010000014.1"/>
</dbReference>
<keyword evidence="2" id="KW-1185">Reference proteome</keyword>
<reference evidence="1" key="1">
    <citation type="submission" date="2021-04" db="EMBL/GenBank/DDBJ databases">
        <title>Isolation and polyphasic classification of algal microorganism.</title>
        <authorList>
            <person name="Wang S."/>
        </authorList>
    </citation>
    <scope>NUCLEOTIDE SEQUENCE</scope>
    <source>
        <strain evidence="1">720a</strain>
    </source>
</reference>
<evidence type="ECO:0000313" key="2">
    <source>
        <dbReference type="Proteomes" id="UP000675284"/>
    </source>
</evidence>
<proteinExistence type="predicted"/>
<comment type="caution">
    <text evidence="1">The sequence shown here is derived from an EMBL/GenBank/DDBJ whole genome shotgun (WGS) entry which is preliminary data.</text>
</comment>
<sequence length="66" mass="7265">MQIHVNGRQVEVAKNSTIGELLKSFNIQAKLAVVEQNQQIINKTVYDETILTNGDTIEIVHFVGGG</sequence>
<evidence type="ECO:0000313" key="1">
    <source>
        <dbReference type="EMBL" id="MBR7795729.1"/>
    </source>
</evidence>
<dbReference type="EMBL" id="JAGSOT010000014">
    <property type="protein sequence ID" value="MBR7795729.1"/>
    <property type="molecule type" value="Genomic_DNA"/>
</dbReference>
<dbReference type="Pfam" id="PF02597">
    <property type="entry name" value="ThiS"/>
    <property type="match status" value="1"/>
</dbReference>
<dbReference type="Gene3D" id="3.10.20.30">
    <property type="match status" value="1"/>
</dbReference>
<organism evidence="1 2">
    <name type="scientific">Virgibacillus salarius</name>
    <dbReference type="NCBI Taxonomy" id="447199"/>
    <lineage>
        <taxon>Bacteria</taxon>
        <taxon>Bacillati</taxon>
        <taxon>Bacillota</taxon>
        <taxon>Bacilli</taxon>
        <taxon>Bacillales</taxon>
        <taxon>Bacillaceae</taxon>
        <taxon>Virgibacillus</taxon>
    </lineage>
</organism>
<name>A0A941DRI7_9BACI</name>
<accession>A0A941DRI7</accession>
<dbReference type="CDD" id="cd00565">
    <property type="entry name" value="Ubl_ThiS"/>
    <property type="match status" value="1"/>
</dbReference>
<dbReference type="AlphaFoldDB" id="A0A941DRI7"/>
<dbReference type="InterPro" id="IPR012675">
    <property type="entry name" value="Beta-grasp_dom_sf"/>
</dbReference>
<dbReference type="InterPro" id="IPR010035">
    <property type="entry name" value="Thi_S"/>
</dbReference>
<dbReference type="SUPFAM" id="SSF54285">
    <property type="entry name" value="MoaD/ThiS"/>
    <property type="match status" value="1"/>
</dbReference>
<dbReference type="InterPro" id="IPR003749">
    <property type="entry name" value="ThiS/MoaD-like"/>
</dbReference>
<dbReference type="InterPro" id="IPR016155">
    <property type="entry name" value="Mopterin_synth/thiamin_S_b"/>
</dbReference>
<dbReference type="PANTHER" id="PTHR34472">
    <property type="entry name" value="SULFUR CARRIER PROTEIN THIS"/>
    <property type="match status" value="1"/>
</dbReference>
<dbReference type="NCBIfam" id="TIGR01683">
    <property type="entry name" value="thiS"/>
    <property type="match status" value="1"/>
</dbReference>